<feature type="domain" description="ABC transmembrane type-1" evidence="8">
    <location>
        <begin position="138"/>
        <end position="354"/>
    </location>
</feature>
<evidence type="ECO:0000313" key="9">
    <source>
        <dbReference type="EMBL" id="TDO48673.1"/>
    </source>
</evidence>
<accession>A0A4R6KIZ5</accession>
<feature type="transmembrane region" description="Helical" evidence="7">
    <location>
        <begin position="177"/>
        <end position="203"/>
    </location>
</feature>
<keyword evidence="3" id="KW-1003">Cell membrane</keyword>
<evidence type="ECO:0000256" key="3">
    <source>
        <dbReference type="ARBA" id="ARBA00022475"/>
    </source>
</evidence>
<feature type="transmembrane region" description="Helical" evidence="7">
    <location>
        <begin position="142"/>
        <end position="165"/>
    </location>
</feature>
<keyword evidence="10" id="KW-1185">Reference proteome</keyword>
<sequence>MTAEAPPVAAVEESSKDTTPKTAVRAWLSRHPLAAYAIRRFGIYLVELWGALTIAFFFFRLIPGDPIRTLMQTLEQNYVYNQQVSAEVIGRYRAEFGLDGNIFSQYLKHLKNLVLEGDLGPSLIAYPTPAQDVILQSLPWTIGLLGVSAVLAWVLGIVIGAIAGWRRGKLGSAVATNLSIALAHVPFFFVALILVYVFAYSLGVLPARSAYDSNLSPGLSLDFIGSVLKYGLLPGLSVVVIGTFGWILSTRMLMIPILGEDYLVYAEAKGLKPWRILTRYALRNCYLPQVTAFGISLGFIFNGNVLVEQLFNYPGLGTTLVTAIRQLDFNTILGVTDMAIFSVLTAVLLLDLLLPLLDPRVKYWK</sequence>
<protein>
    <submittedName>
        <fullName evidence="9">Peptide/nickel transport system permease protein</fullName>
    </submittedName>
</protein>
<gene>
    <name evidence="9" type="ORF">EV643_107303</name>
</gene>
<dbReference type="Proteomes" id="UP000295388">
    <property type="component" value="Unassembled WGS sequence"/>
</dbReference>
<evidence type="ECO:0000256" key="7">
    <source>
        <dbReference type="RuleBase" id="RU363032"/>
    </source>
</evidence>
<feature type="transmembrane region" description="Helical" evidence="7">
    <location>
        <begin position="223"/>
        <end position="248"/>
    </location>
</feature>
<dbReference type="SUPFAM" id="SSF161098">
    <property type="entry name" value="MetI-like"/>
    <property type="match status" value="1"/>
</dbReference>
<evidence type="ECO:0000259" key="8">
    <source>
        <dbReference type="PROSITE" id="PS50928"/>
    </source>
</evidence>
<proteinExistence type="inferred from homology"/>
<feature type="transmembrane region" description="Helical" evidence="7">
    <location>
        <begin position="338"/>
        <end position="357"/>
    </location>
</feature>
<evidence type="ECO:0000256" key="6">
    <source>
        <dbReference type="ARBA" id="ARBA00023136"/>
    </source>
</evidence>
<evidence type="ECO:0000256" key="4">
    <source>
        <dbReference type="ARBA" id="ARBA00022692"/>
    </source>
</evidence>
<evidence type="ECO:0000313" key="10">
    <source>
        <dbReference type="Proteomes" id="UP000295388"/>
    </source>
</evidence>
<dbReference type="EMBL" id="SNWQ01000007">
    <property type="protein sequence ID" value="TDO48673.1"/>
    <property type="molecule type" value="Genomic_DNA"/>
</dbReference>
<evidence type="ECO:0000256" key="2">
    <source>
        <dbReference type="ARBA" id="ARBA00022448"/>
    </source>
</evidence>
<keyword evidence="6 7" id="KW-0472">Membrane</keyword>
<reference evidence="9 10" key="1">
    <citation type="submission" date="2019-03" db="EMBL/GenBank/DDBJ databases">
        <title>Genomic Encyclopedia of Type Strains, Phase III (KMG-III): the genomes of soil and plant-associated and newly described type strains.</title>
        <authorList>
            <person name="Whitman W."/>
        </authorList>
    </citation>
    <scope>NUCLEOTIDE SEQUENCE [LARGE SCALE GENOMIC DNA]</scope>
    <source>
        <strain evidence="9 10">VKM Ac-2527</strain>
    </source>
</reference>
<evidence type="ECO:0000256" key="1">
    <source>
        <dbReference type="ARBA" id="ARBA00004651"/>
    </source>
</evidence>
<keyword evidence="2 7" id="KW-0813">Transport</keyword>
<dbReference type="Pfam" id="PF00528">
    <property type="entry name" value="BPD_transp_1"/>
    <property type="match status" value="1"/>
</dbReference>
<comment type="caution">
    <text evidence="9">The sequence shown here is derived from an EMBL/GenBank/DDBJ whole genome shotgun (WGS) entry which is preliminary data.</text>
</comment>
<comment type="similarity">
    <text evidence="7">Belongs to the binding-protein-dependent transport system permease family.</text>
</comment>
<feature type="transmembrane region" description="Helical" evidence="7">
    <location>
        <begin position="41"/>
        <end position="62"/>
    </location>
</feature>
<dbReference type="PANTHER" id="PTHR43163:SF6">
    <property type="entry name" value="DIPEPTIDE TRANSPORT SYSTEM PERMEASE PROTEIN DPPB-RELATED"/>
    <property type="match status" value="1"/>
</dbReference>
<dbReference type="InterPro" id="IPR035906">
    <property type="entry name" value="MetI-like_sf"/>
</dbReference>
<dbReference type="AlphaFoldDB" id="A0A4R6KIZ5"/>
<name>A0A4R6KIZ5_9ACTN</name>
<dbReference type="GO" id="GO:0005886">
    <property type="term" value="C:plasma membrane"/>
    <property type="evidence" value="ECO:0007669"/>
    <property type="project" value="UniProtKB-SubCell"/>
</dbReference>
<dbReference type="Gene3D" id="1.10.3720.10">
    <property type="entry name" value="MetI-like"/>
    <property type="match status" value="1"/>
</dbReference>
<dbReference type="RefSeq" id="WP_133801073.1">
    <property type="nucleotide sequence ID" value="NZ_SNWQ01000007.1"/>
</dbReference>
<dbReference type="PROSITE" id="PS50928">
    <property type="entry name" value="ABC_TM1"/>
    <property type="match status" value="1"/>
</dbReference>
<comment type="subcellular location">
    <subcellularLocation>
        <location evidence="1 7">Cell membrane</location>
        <topology evidence="1 7">Multi-pass membrane protein</topology>
    </subcellularLocation>
</comment>
<feature type="transmembrane region" description="Helical" evidence="7">
    <location>
        <begin position="285"/>
        <end position="307"/>
    </location>
</feature>
<dbReference type="GO" id="GO:0055085">
    <property type="term" value="P:transmembrane transport"/>
    <property type="evidence" value="ECO:0007669"/>
    <property type="project" value="InterPro"/>
</dbReference>
<organism evidence="9 10">
    <name type="scientific">Kribbella caucasensis</name>
    <dbReference type="NCBI Taxonomy" id="2512215"/>
    <lineage>
        <taxon>Bacteria</taxon>
        <taxon>Bacillati</taxon>
        <taxon>Actinomycetota</taxon>
        <taxon>Actinomycetes</taxon>
        <taxon>Propionibacteriales</taxon>
        <taxon>Kribbellaceae</taxon>
        <taxon>Kribbella</taxon>
    </lineage>
</organism>
<dbReference type="OrthoDB" id="147688at2"/>
<keyword evidence="5 7" id="KW-1133">Transmembrane helix</keyword>
<dbReference type="InterPro" id="IPR000515">
    <property type="entry name" value="MetI-like"/>
</dbReference>
<dbReference type="PANTHER" id="PTHR43163">
    <property type="entry name" value="DIPEPTIDE TRANSPORT SYSTEM PERMEASE PROTEIN DPPB-RELATED"/>
    <property type="match status" value="1"/>
</dbReference>
<dbReference type="CDD" id="cd06261">
    <property type="entry name" value="TM_PBP2"/>
    <property type="match status" value="1"/>
</dbReference>
<keyword evidence="4 7" id="KW-0812">Transmembrane</keyword>
<evidence type="ECO:0000256" key="5">
    <source>
        <dbReference type="ARBA" id="ARBA00022989"/>
    </source>
</evidence>